<dbReference type="EMBL" id="BQFW01000005">
    <property type="protein sequence ID" value="GJJ71542.1"/>
    <property type="molecule type" value="Genomic_DNA"/>
</dbReference>
<dbReference type="OrthoDB" id="2434091at2759"/>
<comment type="caution">
    <text evidence="1">The sequence shown here is derived from an EMBL/GenBank/DDBJ whole genome shotgun (WGS) entry which is preliminary data.</text>
</comment>
<gene>
    <name evidence="1" type="ORF">EMPS_03892</name>
</gene>
<evidence type="ECO:0000313" key="2">
    <source>
        <dbReference type="Proteomes" id="UP000827284"/>
    </source>
</evidence>
<dbReference type="AlphaFoldDB" id="A0A9P3LV10"/>
<evidence type="ECO:0000313" key="1">
    <source>
        <dbReference type="EMBL" id="GJJ71542.1"/>
    </source>
</evidence>
<keyword evidence="2" id="KW-1185">Reference proteome</keyword>
<dbReference type="Proteomes" id="UP000827284">
    <property type="component" value="Unassembled WGS sequence"/>
</dbReference>
<proteinExistence type="predicted"/>
<sequence length="128" mass="13350">MSSANNDTSFICQESFLPNNVSTCLRYIDTPSCVQTGRASHLNFVCVVADPHVIGVSGFSLPQPDSLTSSPFLCTLQNCPIRAQDYNATASGVAGTNAGTAASKVSKSSLTFSSVLVLVLLASQVALF</sequence>
<reference evidence="1" key="1">
    <citation type="submission" date="2021-11" db="EMBL/GenBank/DDBJ databases">
        <authorList>
            <person name="Herlambang A."/>
            <person name="Guo Y."/>
            <person name="Takashima Y."/>
            <person name="Nishizawa T."/>
        </authorList>
    </citation>
    <scope>NUCLEOTIDE SEQUENCE</scope>
    <source>
        <strain evidence="1">E1425</strain>
    </source>
</reference>
<organism evidence="1 2">
    <name type="scientific">Entomortierella parvispora</name>
    <dbReference type="NCBI Taxonomy" id="205924"/>
    <lineage>
        <taxon>Eukaryota</taxon>
        <taxon>Fungi</taxon>
        <taxon>Fungi incertae sedis</taxon>
        <taxon>Mucoromycota</taxon>
        <taxon>Mortierellomycotina</taxon>
        <taxon>Mortierellomycetes</taxon>
        <taxon>Mortierellales</taxon>
        <taxon>Mortierellaceae</taxon>
        <taxon>Entomortierella</taxon>
    </lineage>
</organism>
<reference evidence="1" key="2">
    <citation type="journal article" date="2022" name="Microbiol. Resour. Announc.">
        <title>Whole-Genome Sequence of Entomortierella parvispora E1425, a Mucoromycotan Fungus Associated with Burkholderiaceae-Related Endosymbiotic Bacteria.</title>
        <authorList>
            <person name="Herlambang A."/>
            <person name="Guo Y."/>
            <person name="Takashima Y."/>
            <person name="Narisawa K."/>
            <person name="Ohta H."/>
            <person name="Nishizawa T."/>
        </authorList>
    </citation>
    <scope>NUCLEOTIDE SEQUENCE</scope>
    <source>
        <strain evidence="1">E1425</strain>
    </source>
</reference>
<protein>
    <submittedName>
        <fullName evidence="1">Uncharacterized protein</fullName>
    </submittedName>
</protein>
<accession>A0A9P3LV10</accession>
<name>A0A9P3LV10_9FUNG</name>